<feature type="compositionally biased region" description="Low complexity" evidence="1">
    <location>
        <begin position="39"/>
        <end position="60"/>
    </location>
</feature>
<proteinExistence type="predicted"/>
<evidence type="ECO:0000256" key="1">
    <source>
        <dbReference type="SAM" id="MobiDB-lite"/>
    </source>
</evidence>
<reference evidence="2" key="1">
    <citation type="journal article" date="2021" name="Sci. Rep.">
        <title>Diploid genomic architecture of Nitzschia inconspicua, an elite biomass production diatom.</title>
        <authorList>
            <person name="Oliver A."/>
            <person name="Podell S."/>
            <person name="Pinowska A."/>
            <person name="Traller J.C."/>
            <person name="Smith S.R."/>
            <person name="McClure R."/>
            <person name="Beliaev A."/>
            <person name="Bohutskyi P."/>
            <person name="Hill E.A."/>
            <person name="Rabines A."/>
            <person name="Zheng H."/>
            <person name="Allen L.Z."/>
            <person name="Kuo A."/>
            <person name="Grigoriev I.V."/>
            <person name="Allen A.E."/>
            <person name="Hazlebeck D."/>
            <person name="Allen E.E."/>
        </authorList>
    </citation>
    <scope>NUCLEOTIDE SEQUENCE</scope>
    <source>
        <strain evidence="2">Hildebrandi</strain>
    </source>
</reference>
<dbReference type="OrthoDB" id="205046at2759"/>
<keyword evidence="3" id="KW-1185">Reference proteome</keyword>
<accession>A0A9K3PY18</accession>
<evidence type="ECO:0000313" key="2">
    <source>
        <dbReference type="EMBL" id="KAG7363686.1"/>
    </source>
</evidence>
<feature type="region of interest" description="Disordered" evidence="1">
    <location>
        <begin position="302"/>
        <end position="322"/>
    </location>
</feature>
<protein>
    <submittedName>
        <fullName evidence="2">Uncharacterized protein</fullName>
    </submittedName>
</protein>
<feature type="compositionally biased region" description="Basic residues" evidence="1">
    <location>
        <begin position="824"/>
        <end position="837"/>
    </location>
</feature>
<feature type="compositionally biased region" description="Polar residues" evidence="1">
    <location>
        <begin position="673"/>
        <end position="684"/>
    </location>
</feature>
<feature type="region of interest" description="Disordered" evidence="1">
    <location>
        <begin position="662"/>
        <end position="721"/>
    </location>
</feature>
<feature type="compositionally biased region" description="Polar residues" evidence="1">
    <location>
        <begin position="795"/>
        <end position="806"/>
    </location>
</feature>
<feature type="region of interest" description="Disordered" evidence="1">
    <location>
        <begin position="790"/>
        <end position="851"/>
    </location>
</feature>
<sequence>MTSSTTHPPHHHRRRQRCRRIYAVAINKVKVEEEKDPLSTTTSSNNCSTATTRNNNTTKSIDSNSDNKPVVNRVLPLLSSRDYDDNLQQQQHQQQQQQPVVDAIYKKRILRVKIRLQGEHSLQPYQQTFHNEGPTNRVDCDSRSSTSATTTAMAVKRKRGRPSKRSGYSNNDDTTNTIRTTVKYDMERVPLVEKNPFLCSMNILSSSWPPRQRQKVMDTEQGSTSVIQTKMVKSEEAMDHDKKTSNHSISPEILKHNPIQTIAVTTGKQQLENPLDPTITIQPDCQVSSIDMTSMLNSSSSTCDTSTKTIHPDPVVSSGQTKYASTNTHPSCSDLLFSDTVLYIPKTRQEWEDSLSEMVALCTSAAFRRHQSTPRSDTTHAAFHPPLSREYIRDRIDIDDPLNGYQLRHAKGGWLQGFVLYTKFTVWNHDFCWESHHPASGLQQNPTHCAKDIDGTLAQQLQAMPRIGDAHQQGIVFPNIAEISLLGGLGCGEILLKLALESIRHCSNHYKYVVLQATESSRSFYEQFGFVRVGAICRYGQNNDTSNSLGDTKRQGETALENSINDKIDHVPYQGYRHWTHANESQTSLELHGGPSYMMVLSLPPKESDIPLDCLFQYMSQIQVSHKPIVEPLGTNSSRGGNHHQHSLKKGYVWVPINTTARDDGEKDIHNGDVSNPSSIPNNGDTKDAIFRQRRSNRKRKTTIASTEEPEQPHKRYQVQESKLRQLQASMPQNINSGSISKRHRTVHSNHTDMADDTAATALHSIASNAQTRPGLMSEFKKEVSVLASERTAKNKNTPPQMSQSARPHIDRKSETTLSQDTTKRKKTSKTRGRNNKKSLPTNSKPSFKHRNQIQARDYLVAHPITNANGIQIFSIDKNKLRKQSVKSYPRDREHFYNKVVQLKSPGSNGRSLSSSSSSSPRQYFFVLDYEESSGQLILIPLQANGTLIGTRYGRPRYQSVVLGDSSNWILAQSDDCLVVNAVMIMKTPFVKAEAWDIVDAY</sequence>
<feature type="region of interest" description="Disordered" evidence="1">
    <location>
        <begin position="125"/>
        <end position="176"/>
    </location>
</feature>
<reference evidence="2" key="2">
    <citation type="submission" date="2021-04" db="EMBL/GenBank/DDBJ databases">
        <authorList>
            <person name="Podell S."/>
        </authorList>
    </citation>
    <scope>NUCLEOTIDE SEQUENCE</scope>
    <source>
        <strain evidence="2">Hildebrandi</strain>
    </source>
</reference>
<dbReference type="EMBL" id="JAGRRH010000010">
    <property type="protein sequence ID" value="KAG7363686.1"/>
    <property type="molecule type" value="Genomic_DNA"/>
</dbReference>
<feature type="compositionally biased region" description="Basic residues" evidence="1">
    <location>
        <begin position="692"/>
        <end position="702"/>
    </location>
</feature>
<gene>
    <name evidence="2" type="ORF">IV203_027047</name>
</gene>
<name>A0A9K3PY18_9STRA</name>
<dbReference type="AlphaFoldDB" id="A0A9K3PY18"/>
<dbReference type="Proteomes" id="UP000693970">
    <property type="component" value="Unassembled WGS sequence"/>
</dbReference>
<feature type="region of interest" description="Disordered" evidence="1">
    <location>
        <begin position="34"/>
        <end position="70"/>
    </location>
</feature>
<feature type="compositionally biased region" description="Low complexity" evidence="1">
    <location>
        <begin position="143"/>
        <end position="152"/>
    </location>
</feature>
<evidence type="ECO:0000313" key="3">
    <source>
        <dbReference type="Proteomes" id="UP000693970"/>
    </source>
</evidence>
<feature type="compositionally biased region" description="Basic residues" evidence="1">
    <location>
        <begin position="155"/>
        <end position="164"/>
    </location>
</feature>
<feature type="compositionally biased region" description="Polar residues" evidence="1">
    <location>
        <begin position="125"/>
        <end position="134"/>
    </location>
</feature>
<feature type="compositionally biased region" description="Basic and acidic residues" evidence="1">
    <location>
        <begin position="662"/>
        <end position="671"/>
    </location>
</feature>
<comment type="caution">
    <text evidence="2">The sequence shown here is derived from an EMBL/GenBank/DDBJ whole genome shotgun (WGS) entry which is preliminary data.</text>
</comment>
<organism evidence="2 3">
    <name type="scientific">Nitzschia inconspicua</name>
    <dbReference type="NCBI Taxonomy" id="303405"/>
    <lineage>
        <taxon>Eukaryota</taxon>
        <taxon>Sar</taxon>
        <taxon>Stramenopiles</taxon>
        <taxon>Ochrophyta</taxon>
        <taxon>Bacillariophyta</taxon>
        <taxon>Bacillariophyceae</taxon>
        <taxon>Bacillariophycidae</taxon>
        <taxon>Bacillariales</taxon>
        <taxon>Bacillariaceae</taxon>
        <taxon>Nitzschia</taxon>
    </lineage>
</organism>
<feature type="compositionally biased region" description="Low complexity" evidence="1">
    <location>
        <begin position="165"/>
        <end position="176"/>
    </location>
</feature>